<dbReference type="InterPro" id="IPR010621">
    <property type="entry name" value="DUF1214"/>
</dbReference>
<reference evidence="6" key="1">
    <citation type="journal article" date="2019" name="Int. J. Syst. Evol. Microbiol.">
        <title>The Global Catalogue of Microorganisms (GCM) 10K type strain sequencing project: providing services to taxonomists for standard genome sequencing and annotation.</title>
        <authorList>
            <consortium name="The Broad Institute Genomics Platform"/>
            <consortium name="The Broad Institute Genome Sequencing Center for Infectious Disease"/>
            <person name="Wu L."/>
            <person name="Ma J."/>
        </authorList>
    </citation>
    <scope>NUCLEOTIDE SEQUENCE [LARGE SCALE GENOMIC DNA]</scope>
    <source>
        <strain evidence="6">KCTC 42875</strain>
    </source>
</reference>
<dbReference type="Pfam" id="PF06863">
    <property type="entry name" value="DUF1254"/>
    <property type="match status" value="1"/>
</dbReference>
<dbReference type="PROSITE" id="PS51257">
    <property type="entry name" value="PROKAR_LIPOPROTEIN"/>
    <property type="match status" value="1"/>
</dbReference>
<dbReference type="InterPro" id="IPR010679">
    <property type="entry name" value="DUF1254"/>
</dbReference>
<evidence type="ECO:0000259" key="4">
    <source>
        <dbReference type="Pfam" id="PF06863"/>
    </source>
</evidence>
<protein>
    <submittedName>
        <fullName evidence="5">DUF1254 domain-containing protein</fullName>
    </submittedName>
</protein>
<feature type="domain" description="DUF1254" evidence="4">
    <location>
        <begin position="94"/>
        <end position="224"/>
    </location>
</feature>
<evidence type="ECO:0000313" key="5">
    <source>
        <dbReference type="EMBL" id="MFC3552277.1"/>
    </source>
</evidence>
<name>A0ABV7RUC3_9GAMM</name>
<feature type="signal peptide" evidence="2">
    <location>
        <begin position="1"/>
        <end position="27"/>
    </location>
</feature>
<keyword evidence="2" id="KW-0732">Signal</keyword>
<dbReference type="SUPFAM" id="SSF160935">
    <property type="entry name" value="VPA0735-like"/>
    <property type="match status" value="1"/>
</dbReference>
<dbReference type="Gene3D" id="2.60.40.1610">
    <property type="entry name" value="Domain of unknown function DUF1254"/>
    <property type="match status" value="1"/>
</dbReference>
<dbReference type="InterPro" id="IPR037049">
    <property type="entry name" value="DUF1214_C_sf"/>
</dbReference>
<dbReference type="Pfam" id="PF06742">
    <property type="entry name" value="DUF1214"/>
    <property type="match status" value="1"/>
</dbReference>
<dbReference type="InterPro" id="IPR037050">
    <property type="entry name" value="DUF1254_sf"/>
</dbReference>
<evidence type="ECO:0000256" key="1">
    <source>
        <dbReference type="SAM" id="MobiDB-lite"/>
    </source>
</evidence>
<evidence type="ECO:0000313" key="6">
    <source>
        <dbReference type="Proteomes" id="UP001595740"/>
    </source>
</evidence>
<evidence type="ECO:0000256" key="2">
    <source>
        <dbReference type="SAM" id="SignalP"/>
    </source>
</evidence>
<dbReference type="RefSeq" id="WP_386760039.1">
    <property type="nucleotide sequence ID" value="NZ_JBHRXK010000009.1"/>
</dbReference>
<proteinExistence type="predicted"/>
<comment type="caution">
    <text evidence="5">The sequence shown here is derived from an EMBL/GenBank/DDBJ whole genome shotgun (WGS) entry which is preliminary data.</text>
</comment>
<feature type="domain" description="DUF1214" evidence="3">
    <location>
        <begin position="368"/>
        <end position="474"/>
    </location>
</feature>
<accession>A0ABV7RUC3</accession>
<feature type="chain" id="PRO_5047263686" evidence="2">
    <location>
        <begin position="28"/>
        <end position="490"/>
    </location>
</feature>
<feature type="region of interest" description="Disordered" evidence="1">
    <location>
        <begin position="227"/>
        <end position="248"/>
    </location>
</feature>
<dbReference type="PANTHER" id="PTHR36509:SF2">
    <property type="entry name" value="BLL3101 PROTEIN"/>
    <property type="match status" value="1"/>
</dbReference>
<dbReference type="Gene3D" id="2.60.120.600">
    <property type="entry name" value="Domain of unknown function DUF1214, C-terminal domain"/>
    <property type="match status" value="1"/>
</dbReference>
<keyword evidence="6" id="KW-1185">Reference proteome</keyword>
<gene>
    <name evidence="5" type="ORF">ACFOLC_14830</name>
</gene>
<organism evidence="5 6">
    <name type="scientific">Lysobacter cavernae</name>
    <dbReference type="NCBI Taxonomy" id="1685901"/>
    <lineage>
        <taxon>Bacteria</taxon>
        <taxon>Pseudomonadati</taxon>
        <taxon>Pseudomonadota</taxon>
        <taxon>Gammaproteobacteria</taxon>
        <taxon>Lysobacterales</taxon>
        <taxon>Lysobacteraceae</taxon>
        <taxon>Lysobacter</taxon>
    </lineage>
</organism>
<dbReference type="Proteomes" id="UP001595740">
    <property type="component" value="Unassembled WGS sequence"/>
</dbReference>
<dbReference type="EMBL" id="JBHRXK010000009">
    <property type="protein sequence ID" value="MFC3552277.1"/>
    <property type="molecule type" value="Genomic_DNA"/>
</dbReference>
<dbReference type="PANTHER" id="PTHR36509">
    <property type="entry name" value="BLL3101 PROTEIN"/>
    <property type="match status" value="1"/>
</dbReference>
<sequence>MQPIIRSPFTVALLSLAIAACSREQVAAPTVTTDPAKTAVTGSTTPAPAISEQEAYAIAKEAYVYAYPAMLTYATVRKLSNFAEPIAGDTFGPPNQFHHALAYPNADDKIVIRTNVDTLYSAAVLDLKAEPQVLSVPATDRYFQLPMLSLWTDVFAVPGTRTTGRNTARDFLVVAPQWQGDVPADLELIRSPTRYVWIIGRTQTNGPSDYENVHKIQAGYQLRPLSARGKSDYTPPKGTVDPAIDMKADPPKVVDQMDAATYYSQFAELLKDNPPTSIDYPIIHRLERAGFKVGASFDLGKAPDNIRSAFERGYADGKALVVAEGDKAAGKGGKGWVYTTRSGTYGTDYLYRAAIAQCCVGENLPQDAVYPALSSDSEGRPLDGNHKYVLHFDKGQSPPVDAFWSVTAYDTDGYFIPNAIKRQAIGDRDKLVANADGSLDLYIQADSPGADKEGNWLPVAKAPFTLLLRLYSPREEFLEGHWAPPAVVRK</sequence>
<evidence type="ECO:0000259" key="3">
    <source>
        <dbReference type="Pfam" id="PF06742"/>
    </source>
</evidence>